<evidence type="ECO:0000313" key="2">
    <source>
        <dbReference type="EMBL" id="AKL98065.1"/>
    </source>
</evidence>
<dbReference type="GO" id="GO:0016491">
    <property type="term" value="F:oxidoreductase activity"/>
    <property type="evidence" value="ECO:0007669"/>
    <property type="project" value="InterPro"/>
</dbReference>
<dbReference type="PANTHER" id="PTHR33712:SF7">
    <property type="entry name" value="LIGHT-INDEPENDENT PROTOCHLOROPHYLLIDE REDUCTASE SUBUNIT B"/>
    <property type="match status" value="1"/>
</dbReference>
<dbReference type="OrthoDB" id="9802175at2"/>
<dbReference type="InterPro" id="IPR050152">
    <property type="entry name" value="ChlB/BchB/BchZ"/>
</dbReference>
<dbReference type="EMBL" id="CP009498">
    <property type="protein sequence ID" value="AKL98065.1"/>
    <property type="molecule type" value="Genomic_DNA"/>
</dbReference>
<dbReference type="RefSeq" id="WP_052570613.1">
    <property type="nucleotide sequence ID" value="NZ_CP009498.1"/>
</dbReference>
<gene>
    <name evidence="2" type="primary">nifK</name>
    <name evidence="2" type="ORF">Epro_0686</name>
</gene>
<organism evidence="2 3">
    <name type="scientific">Endomicrobium proavitum</name>
    <dbReference type="NCBI Taxonomy" id="1408281"/>
    <lineage>
        <taxon>Bacteria</taxon>
        <taxon>Pseudomonadati</taxon>
        <taxon>Elusimicrobiota</taxon>
        <taxon>Endomicrobiia</taxon>
        <taxon>Endomicrobiales</taxon>
        <taxon>Endomicrobiaceae</taxon>
        <taxon>Endomicrobium</taxon>
    </lineage>
</organism>
<dbReference type="InterPro" id="IPR000510">
    <property type="entry name" value="Nase/OxRdtase_comp1"/>
</dbReference>
<proteinExistence type="predicted"/>
<dbReference type="Pfam" id="PF00148">
    <property type="entry name" value="Oxidored_nitro"/>
    <property type="match status" value="1"/>
</dbReference>
<dbReference type="PATRIC" id="fig|1408281.3.peg.702"/>
<keyword evidence="3" id="KW-1185">Reference proteome</keyword>
<dbReference type="SUPFAM" id="SSF53807">
    <property type="entry name" value="Helical backbone' metal receptor"/>
    <property type="match status" value="1"/>
</dbReference>
<reference evidence="2 3" key="1">
    <citation type="submission" date="2014-09" db="EMBL/GenBank/DDBJ databases">
        <title>Complete genome sequence of Endomicrobium proavitum.</title>
        <authorList>
            <person name="Zheng H."/>
        </authorList>
    </citation>
    <scope>NUCLEOTIDE SEQUENCE [LARGE SCALE GENOMIC DNA]</scope>
    <source>
        <strain evidence="2 3">Rsa215</strain>
    </source>
</reference>
<evidence type="ECO:0000259" key="1">
    <source>
        <dbReference type="Pfam" id="PF00148"/>
    </source>
</evidence>
<dbReference type="AlphaFoldDB" id="A0A0G3WJK8"/>
<evidence type="ECO:0000313" key="3">
    <source>
        <dbReference type="Proteomes" id="UP000035337"/>
    </source>
</evidence>
<name>A0A0G3WJK8_9BACT</name>
<dbReference type="SMR" id="A0A0G3WJK8"/>
<dbReference type="KEGG" id="epo:Epro_0686"/>
<sequence length="445" mass="49642">MANKLIEQQRFMCAIGAIQTVVAIPKAVPLLHSGPGCGTMVQGFFERSTGYAGGSTSPCTNFTESEVVFGGEDKLRKILSNTYKVLDTQLQVILTGCTSAIVGDDVNSVARQFGEEGKPVVYVETAGFKYTNYQAHSLVVNAIIDQFVNKVYDKAAAKDANLVNIFASIPYQDPFWKGNLEEIKRLLEGIGLKVNILFGPNSNGVSEWKTIPQAGFNVLISPWYGTEIVENLKAKYNQPFYQFPYIPIGGNETTKFLRELIDYANKNGAKLNKEKADAFIALQEQDFYEEIDNLATFLLEFRYGLPNFFHVLSDSAYVLGISKFLLNEVGIVPKEQFIMEQTPEQYQQKILDIAKTISNKREIPVFFEPDGGLAQETIRKAVYPGRGLIIGGAWDKELAKEKDYDFLSAGLPSTYRLILTTPYFGYKGGLRLIEDIYNAVLATYK</sequence>
<dbReference type="Gene3D" id="3.40.50.1980">
    <property type="entry name" value="Nitrogenase molybdenum iron protein domain"/>
    <property type="match status" value="3"/>
</dbReference>
<accession>A0A0G3WJK8</accession>
<dbReference type="PANTHER" id="PTHR33712">
    <property type="entry name" value="LIGHT-INDEPENDENT PROTOCHLOROPHYLLIDE REDUCTASE SUBUNIT B"/>
    <property type="match status" value="1"/>
</dbReference>
<feature type="domain" description="Nitrogenase/oxidoreductase component 1" evidence="1">
    <location>
        <begin position="14"/>
        <end position="440"/>
    </location>
</feature>
<dbReference type="Proteomes" id="UP000035337">
    <property type="component" value="Chromosome"/>
</dbReference>
<protein>
    <submittedName>
        <fullName evidence="2">Nitrogenase beta subunit</fullName>
    </submittedName>
</protein>
<dbReference type="STRING" id="1408281.Epro_0686"/>